<reference evidence="14" key="2">
    <citation type="submission" date="2024-04" db="EMBL/GenBank/DDBJ databases">
        <authorList>
            <person name="Chen Y."/>
            <person name="Shah S."/>
            <person name="Dougan E. K."/>
            <person name="Thang M."/>
            <person name="Chan C."/>
        </authorList>
    </citation>
    <scope>NUCLEOTIDE SEQUENCE [LARGE SCALE GENOMIC DNA]</scope>
</reference>
<protein>
    <recommendedName>
        <fullName evidence="5">subtilisin</fullName>
        <ecNumber evidence="5">3.4.21.62</ecNumber>
    </recommendedName>
</protein>
<dbReference type="Proteomes" id="UP001152797">
    <property type="component" value="Unassembled WGS sequence"/>
</dbReference>
<gene>
    <name evidence="13" type="ORF">C1SCF055_LOCUS36467</name>
</gene>
<organism evidence="13">
    <name type="scientific">Cladocopium goreaui</name>
    <dbReference type="NCBI Taxonomy" id="2562237"/>
    <lineage>
        <taxon>Eukaryota</taxon>
        <taxon>Sar</taxon>
        <taxon>Alveolata</taxon>
        <taxon>Dinophyceae</taxon>
        <taxon>Suessiales</taxon>
        <taxon>Symbiodiniaceae</taxon>
        <taxon>Cladocopium</taxon>
    </lineage>
</organism>
<dbReference type="PROSITE" id="PS01186">
    <property type="entry name" value="EGF_2"/>
    <property type="match status" value="1"/>
</dbReference>
<dbReference type="SUPFAM" id="SSF53448">
    <property type="entry name" value="Nucleotide-diphospho-sugar transferases"/>
    <property type="match status" value="1"/>
</dbReference>
<feature type="active site" description="Charge relay system" evidence="6 7">
    <location>
        <position position="1923"/>
    </location>
</feature>
<feature type="compositionally biased region" description="Basic and acidic residues" evidence="9">
    <location>
        <begin position="383"/>
        <end position="393"/>
    </location>
</feature>
<dbReference type="CDD" id="cd02035">
    <property type="entry name" value="ArsA"/>
    <property type="match status" value="1"/>
</dbReference>
<dbReference type="PANTHER" id="PTHR10803:SF0">
    <property type="entry name" value="ATPASE GET3B"/>
    <property type="match status" value="1"/>
</dbReference>
<evidence type="ECO:0000259" key="12">
    <source>
        <dbReference type="PROSITE" id="PS01186"/>
    </source>
</evidence>
<proteinExistence type="inferred from homology"/>
<dbReference type="GO" id="GO:0006508">
    <property type="term" value="P:proteolysis"/>
    <property type="evidence" value="ECO:0007669"/>
    <property type="project" value="UniProtKB-KW"/>
</dbReference>
<feature type="active site" description="Charge relay system" evidence="6 7">
    <location>
        <position position="1877"/>
    </location>
</feature>
<dbReference type="GO" id="GO:0004252">
    <property type="term" value="F:serine-type endopeptidase activity"/>
    <property type="evidence" value="ECO:0007669"/>
    <property type="project" value="UniProtKB-UniRule"/>
</dbReference>
<dbReference type="Gene3D" id="3.40.50.1000">
    <property type="entry name" value="HAD superfamily/HAD-like"/>
    <property type="match status" value="1"/>
</dbReference>
<comment type="catalytic activity">
    <reaction evidence="4">
        <text>Hydrolysis of proteins with broad specificity for peptide bonds, and a preference for a large uncharged residue in P1. Hydrolyzes peptide amides.</text>
        <dbReference type="EC" id="3.4.21.62"/>
    </reaction>
</comment>
<dbReference type="InterPro" id="IPR016300">
    <property type="entry name" value="ATPase_ArsA/GET3"/>
</dbReference>
<dbReference type="PROSITE" id="PS51892">
    <property type="entry name" value="SUBTILASE"/>
    <property type="match status" value="1"/>
</dbReference>
<dbReference type="PROSITE" id="PS00022">
    <property type="entry name" value="EGF_1"/>
    <property type="match status" value="1"/>
</dbReference>
<comment type="similarity">
    <text evidence="7">Belongs to the peptidase S8 family.</text>
</comment>
<dbReference type="GO" id="GO:0016887">
    <property type="term" value="F:ATP hydrolysis activity"/>
    <property type="evidence" value="ECO:0007669"/>
    <property type="project" value="InterPro"/>
</dbReference>
<evidence type="ECO:0000256" key="7">
    <source>
        <dbReference type="PROSITE-ProRule" id="PRU01240"/>
    </source>
</evidence>
<feature type="coiled-coil region" evidence="8">
    <location>
        <begin position="475"/>
        <end position="513"/>
    </location>
</feature>
<evidence type="ECO:0000256" key="1">
    <source>
        <dbReference type="ARBA" id="ARBA00022670"/>
    </source>
</evidence>
<dbReference type="InterPro" id="IPR015500">
    <property type="entry name" value="Peptidase_S8_subtilisin-rel"/>
</dbReference>
<evidence type="ECO:0000256" key="8">
    <source>
        <dbReference type="SAM" id="Coils"/>
    </source>
</evidence>
<dbReference type="Pfam" id="PF02225">
    <property type="entry name" value="PA"/>
    <property type="match status" value="1"/>
</dbReference>
<dbReference type="SUPFAM" id="SSF49785">
    <property type="entry name" value="Galactose-binding domain-like"/>
    <property type="match status" value="1"/>
</dbReference>
<dbReference type="InterPro" id="IPR027417">
    <property type="entry name" value="P-loop_NTPase"/>
</dbReference>
<evidence type="ECO:0000313" key="15">
    <source>
        <dbReference type="Proteomes" id="UP001152797"/>
    </source>
</evidence>
<keyword evidence="10" id="KW-0472">Membrane</keyword>
<dbReference type="Pfam" id="PF02374">
    <property type="entry name" value="ArsA_ATPase"/>
    <property type="match status" value="3"/>
</dbReference>
<reference evidence="13" key="1">
    <citation type="submission" date="2022-10" db="EMBL/GenBank/DDBJ databases">
        <authorList>
            <person name="Chen Y."/>
            <person name="Dougan E. K."/>
            <person name="Chan C."/>
            <person name="Rhodes N."/>
            <person name="Thang M."/>
        </authorList>
    </citation>
    <scope>NUCLEOTIDE SEQUENCE</scope>
</reference>
<dbReference type="InterPro" id="IPR036412">
    <property type="entry name" value="HAD-like_sf"/>
</dbReference>
<dbReference type="InterPro" id="IPR000209">
    <property type="entry name" value="Peptidase_S8/S53_dom"/>
</dbReference>
<feature type="domain" description="EGF-like" evidence="11 12">
    <location>
        <begin position="2514"/>
        <end position="2525"/>
    </location>
</feature>
<comment type="caution">
    <text evidence="13">The sequence shown here is derived from an EMBL/GenBank/DDBJ whole genome shotgun (WGS) entry which is preliminary data.</text>
</comment>
<feature type="coiled-coil region" evidence="8">
    <location>
        <begin position="153"/>
        <end position="180"/>
    </location>
</feature>
<dbReference type="EMBL" id="CAMXCT010005068">
    <property type="protein sequence ID" value="CAI4011288.1"/>
    <property type="molecule type" value="Genomic_DNA"/>
</dbReference>
<dbReference type="PRINTS" id="PR00723">
    <property type="entry name" value="SUBTILISIN"/>
</dbReference>
<keyword evidence="1 7" id="KW-0645">Protease</keyword>
<keyword evidence="10" id="KW-0812">Transmembrane</keyword>
<dbReference type="Gene3D" id="3.50.30.30">
    <property type="match status" value="1"/>
</dbReference>
<dbReference type="PROSITE" id="PS00137">
    <property type="entry name" value="SUBTILASE_HIS"/>
    <property type="match status" value="1"/>
</dbReference>
<feature type="active site" description="Charge relay system" evidence="6 7">
    <location>
        <position position="2289"/>
    </location>
</feature>
<dbReference type="Gene3D" id="2.60.120.380">
    <property type="match status" value="1"/>
</dbReference>
<evidence type="ECO:0000256" key="3">
    <source>
        <dbReference type="ARBA" id="ARBA00022825"/>
    </source>
</evidence>
<dbReference type="SUPFAM" id="SSF56112">
    <property type="entry name" value="Protein kinase-like (PK-like)"/>
    <property type="match status" value="1"/>
</dbReference>
<feature type="region of interest" description="Disordered" evidence="9">
    <location>
        <begin position="369"/>
        <end position="393"/>
    </location>
</feature>
<dbReference type="SUPFAM" id="SSF52540">
    <property type="entry name" value="P-loop containing nucleoside triphosphate hydrolases"/>
    <property type="match status" value="3"/>
</dbReference>
<keyword evidence="10" id="KW-1133">Transmembrane helix</keyword>
<evidence type="ECO:0000256" key="10">
    <source>
        <dbReference type="SAM" id="Phobius"/>
    </source>
</evidence>
<dbReference type="OrthoDB" id="411438at2759"/>
<evidence type="ECO:0000313" key="14">
    <source>
        <dbReference type="EMBL" id="CAL1164663.1"/>
    </source>
</evidence>
<dbReference type="SUPFAM" id="SSF52025">
    <property type="entry name" value="PA domain"/>
    <property type="match status" value="1"/>
</dbReference>
<dbReference type="InterPro" id="IPR003137">
    <property type="entry name" value="PA_domain"/>
</dbReference>
<dbReference type="InterPro" id="IPR036852">
    <property type="entry name" value="Peptidase_S8/S53_dom_sf"/>
</dbReference>
<evidence type="ECO:0000256" key="9">
    <source>
        <dbReference type="SAM" id="MobiDB-lite"/>
    </source>
</evidence>
<dbReference type="CDD" id="cd22265">
    <property type="entry name" value="UDM1_RNF168"/>
    <property type="match status" value="1"/>
</dbReference>
<keyword evidence="2 7" id="KW-0378">Hydrolase</keyword>
<evidence type="ECO:0000256" key="6">
    <source>
        <dbReference type="PIRSR" id="PIRSR615500-1"/>
    </source>
</evidence>
<dbReference type="Gene3D" id="3.90.550.10">
    <property type="entry name" value="Spore Coat Polysaccharide Biosynthesis Protein SpsA, Chain A"/>
    <property type="match status" value="1"/>
</dbReference>
<dbReference type="InterPro" id="IPR008979">
    <property type="entry name" value="Galactose-bd-like_sf"/>
</dbReference>
<dbReference type="InterPro" id="IPR000742">
    <property type="entry name" value="EGF"/>
</dbReference>
<dbReference type="EC" id="3.4.21.62" evidence="5"/>
<name>A0A9P1DJH2_9DINO</name>
<keyword evidence="8" id="KW-0175">Coiled coil</keyword>
<keyword evidence="3 7" id="KW-0720">Serine protease</keyword>
<feature type="coiled-coil region" evidence="8">
    <location>
        <begin position="815"/>
        <end position="842"/>
    </location>
</feature>
<dbReference type="Pfam" id="PF00082">
    <property type="entry name" value="Peptidase_S8"/>
    <property type="match status" value="1"/>
</dbReference>
<keyword evidence="15" id="KW-1185">Reference proteome</keyword>
<evidence type="ECO:0000259" key="11">
    <source>
        <dbReference type="PROSITE" id="PS00022"/>
    </source>
</evidence>
<dbReference type="EMBL" id="CAMXCT020005068">
    <property type="protein sequence ID" value="CAL1164663.1"/>
    <property type="molecule type" value="Genomic_DNA"/>
</dbReference>
<feature type="coiled-coil region" evidence="8">
    <location>
        <begin position="1577"/>
        <end position="1604"/>
    </location>
</feature>
<dbReference type="InterPro" id="IPR011009">
    <property type="entry name" value="Kinase-like_dom_sf"/>
</dbReference>
<dbReference type="SUPFAM" id="SSF52743">
    <property type="entry name" value="Subtilisin-like"/>
    <property type="match status" value="1"/>
</dbReference>
<evidence type="ECO:0000256" key="5">
    <source>
        <dbReference type="ARBA" id="ARBA00023619"/>
    </source>
</evidence>
<accession>A0A9P1DJH2</accession>
<dbReference type="Gene3D" id="3.40.50.300">
    <property type="entry name" value="P-loop containing nucleotide triphosphate hydrolases"/>
    <property type="match status" value="3"/>
</dbReference>
<evidence type="ECO:0000313" key="13">
    <source>
        <dbReference type="EMBL" id="CAI4011288.1"/>
    </source>
</evidence>
<dbReference type="InterPro" id="IPR029044">
    <property type="entry name" value="Nucleotide-diphossugar_trans"/>
</dbReference>
<feature type="transmembrane region" description="Helical" evidence="10">
    <location>
        <begin position="2675"/>
        <end position="2696"/>
    </location>
</feature>
<dbReference type="InterPro" id="IPR046450">
    <property type="entry name" value="PA_dom_sf"/>
</dbReference>
<dbReference type="InterPro" id="IPR022398">
    <property type="entry name" value="Peptidase_S8_His-AS"/>
</dbReference>
<dbReference type="InterPro" id="IPR023214">
    <property type="entry name" value="HAD_sf"/>
</dbReference>
<sequence>MILQRQETEMAANLASLQKAWAEDERLSPILGEDQSLELTNPPNAFNGCQALAELNEVSANPQVPQLGCGAVSLLSTDPQVLEVTKQLESVAEEARGFLTPTAGAVAMLRQPYEQQSGGVLGTLQSVKDTYEKDLKELRGAEESQKQSHGILLQQLQSEQAELSKMMEMTQAELASTEEELLTRKSQLAKAKADLDSESALKAETEKILVQKTSAFEERKELRSQEATAIAKATAVLNSDAAFATFGQVTGASFVQMGAAPKQAALVALLRRAARENAHSARLGHAATVAATAPFAKVIEEIETMRKVIQAEGKADDKKSVWCAAELSKNTAGQTAKTGQMDTLKTAITELDTTLTGVDGLELMLKQSREDLKRNEEDQEDITATRKSENKNYQKKVQDFSDSQNLVKTAMTVLQQYYTKLALLQGESKLRGQEVLKMLQNVLDDTKSEEDAAHKTEGEAQASFEDNLALLTQSEADLKKSITETTKEIADTKQELTEKHEMLEKTKQEKMSLAQYLADVQPDCAWLKAALGQREANRRAETKSLTEAIQLIKGIGPAPHTSRSAKKLIAGKVSRDCLGKAMSTVARQHPPPAFREGWRNGPRTGDACDARRLAGLILAAPLTAYRRQVQKVRGVPYRSRVRRNAEAAMAVGQPGQQIIFFGGKGGVGKTSSSSSFAAASAAEGKKVLIISTDPAHSLGDALCEPLNGRPREVADNLFAMEVDPEEALKELRESLKMLDAKALLDSLGLPGGTTAALGLTELSELLESGHFASAIHDAMQVAVVNLQLPHPVTLGLVAMARPPGLVSDGVAWPEVVALQAQVKSKEAELFAMKRQLQAMTQQNSPSGMRPAESGGQPLSIIIPMGGSGADFAEAGFRMPKPLVNIVGRPVLMWVLDYLSITKEDSIFLAVPAPILKQYDIKKMLARMLPQVKVKVIVLPFETRGWLETVLSVARQMSAKESRNRLVTLDSSSIYHGVDLLHLCRSSEAQFASVYFDLGQAPVSGTGLQRANFSYLRMSDDGKILEVKEKSVISSMANCGTYIFKSAAEFRQASEGLLECPEEATKGGLYASSLMSWMMSHGEDFFGLPVNCQDVALVSTPPQLEDFVRKVSSGQVLVSRTMRFCFDLDGTLVHPNESGGVEPVPNAIELVRQLHKAKHTIIITTSRGMMPGGGVDLAIADQGYDTFKLLEQLNIPYDELHFGKPYADITVDSHAINSQGDLSRELGWYVGQAGGQMLEGAIDARAFNTVRSSGKSLVIKSSTPDVLKGECHWYRSIPPDLACHFPHAMDIQEGDASKDGSVSTITMSKVTGVTFSHLVTARLLMPEWLRRLVRTLRKIHEQKAPEAWKELVEEKVTNAQLCSNYGPKVKRRTLEHISLYDSLAEELGINTRQMADVLIRFLEEFESSQRAQHANYIHGDPVFSNILRTNDDQIVMIDMRGQLGKVITTQGDVHYDLSKVFQSLCGYDFMLLDQNLDEPASETFDSLRAAFWEEVKALYPEVSHRQVSPPPGVDEIAAVAKAITETEGFDMVIFDTAPTGHTLRLLEVPTFLINFIDRALSVRKSIGGVLGMLGLGLASGADDKLDEAEKKVRSIRDRVAFLSRALKTPPSPKGVVSNGASAEFVVVTRPTELDAAEAERLVHELKAQGICCRRLVVNQIIQEASGEAYWQARVESQGKILKELRTTCEARKLPLYEVGDRPENLVGPPALGYLASLAFGDGALPSTQVTLFGGKGGVGKTSMSSAMAVKTAMEGQKVLIISTDPAHSLGDALGCKLSVDALSGLNRPKADIDQVRSGQAPNKFGPGQMRGGEVFFLVWSWSCLLPSSAVTKVADMNMEFASQLVLGHDDGNWQEATQSPALHRAGLLGSGQVLGLGDTGVDASTCAFQDATSVVPYGRRSASHRKIAGYFSAGGDNQDSKLGHGTHIAGAMVGQLLSSEAQALNEPENLGMAPAARLVVVDVERASEPGVYKVPESSIDTYYFDFFRNSEANIVCSPWSYENNLPLENRVDSYVWNHPTFLPVFPSGNVRAQATDKRAESPCTAKNALCVGASYNAPRLYQEQPSFVHSALLLGLGNCVGDARSSCATELEALPALFGATKPSAQTLALCEAVVDDCLTFRAACPECAYDPARLQQAVDAPVTEASPAEACTALSAFPRGHVCLVHRGSCSFLLKAKHCSDAGAVGVIVVNGAGQSMVVMTGDHTEIQQYGLILPVMMVSSNDGSRLISPDARLTFPVLSASVVPQARAPYSRFGGLQRMKPELLLPGDGISSVKVGLECGFQQMSGTSQSCGLAAGAAALVREYLSDWAERSEARLSDVWASSIKALLVASAKLDRRWVTSASTVMLPEVGFGVPSLASFLPIPAGPGLVAIQSQVDLAGPQRFCLARTSDQGVSLAVTLAWTDPPSNDGALVHDLDLEVLCDVSNWVVNLGNGGTSPDMVNNVEKVLLLSYESFSSVFCIAKVTAESVSTRSPQPFSLVASGFQLSQCATSRAPDCGTQGSAVRFQENQWACRCFPPYLGPFCDQQAVALPLTDSTQPVSAQELKPWQWSFYTFEITCGAGEYRLRIQQPTSAEGILVTRWSWGHLHTALADSTAAGLVVSSSSSELDTGRVTTLAVQVDPQVLGDLRSLFVGLQWQGRNGKSAAQLSWVAGEGTSCGTDSAESKESGNSEQLVLWICLAVVGITAILAAVVILKYLRGRQMVLPYASSQRDVEQADSQTSKQEWQFES</sequence>
<dbReference type="GO" id="GO:0005524">
    <property type="term" value="F:ATP binding"/>
    <property type="evidence" value="ECO:0007669"/>
    <property type="project" value="InterPro"/>
</dbReference>
<evidence type="ECO:0000256" key="4">
    <source>
        <dbReference type="ARBA" id="ARBA00023529"/>
    </source>
</evidence>
<dbReference type="InterPro" id="IPR025723">
    <property type="entry name" value="ArsA/GET3_ATPase-like"/>
</dbReference>
<dbReference type="PANTHER" id="PTHR10803">
    <property type="entry name" value="ARSENICAL PUMP-DRIVING ATPASE ARSENITE-TRANSLOCATING ATPASE"/>
    <property type="match status" value="1"/>
</dbReference>
<evidence type="ECO:0000256" key="2">
    <source>
        <dbReference type="ARBA" id="ARBA00022801"/>
    </source>
</evidence>
<dbReference type="SUPFAM" id="SSF56784">
    <property type="entry name" value="HAD-like"/>
    <property type="match status" value="1"/>
</dbReference>
<dbReference type="EMBL" id="CAMXCT030005068">
    <property type="protein sequence ID" value="CAL4798600.1"/>
    <property type="molecule type" value="Genomic_DNA"/>
</dbReference>
<dbReference type="Gene3D" id="3.40.50.200">
    <property type="entry name" value="Peptidase S8/S53 domain"/>
    <property type="match status" value="1"/>
</dbReference>